<dbReference type="InterPro" id="IPR003607">
    <property type="entry name" value="HD/PDEase_dom"/>
</dbReference>
<evidence type="ECO:0000313" key="5">
    <source>
        <dbReference type="EMBL" id="OGF38181.1"/>
    </source>
</evidence>
<evidence type="ECO:0000313" key="6">
    <source>
        <dbReference type="Proteomes" id="UP000178656"/>
    </source>
</evidence>
<accession>A0A1F5THZ4</accession>
<dbReference type="FunFam" id="3.10.20.30:FF:000002">
    <property type="entry name" value="GTP pyrophosphokinase (RelA/SpoT)"/>
    <property type="match status" value="1"/>
</dbReference>
<dbReference type="CDD" id="cd00077">
    <property type="entry name" value="HDc"/>
    <property type="match status" value="1"/>
</dbReference>
<sequence length="483" mass="55625">MTIRQLLETIKTNLPEADTELVELAYNFAAEAHAGQKRSTGDEYIEHCLHTANTLAELKMPLPIIIAGILHDVPEDTSRTLEDIKKNFGADVAKMVEGITKLGRIKYRGIDRYVENLRKMFVAMAEDIRVIVIKFADRLHNLQTLYALPADKQKRIALETLEIYAPIANRLGIGELQGRLEDAAFKYAYPDEFAATEAMIKSSFPQKKKTLANMIRKIKTRLDKDSVNCHEIYGRTKHYYSFYRKLLKYNRDVKQIYDLVAMRIIVENVPDCYAALGIVHGLWRPIRGRIKDYIAQPKPNGYQSLHTAVFGDDQEIVEIQIRTQKMHEQAELGIAAHWQYKEDGKISKKELEWVQELADWLKNIQDNNQFMEGAKIDVFQNRIFVFTPQGDVIDLPDGATPIDFAYHIHTEIGNKCSQAMVNTEVVPLDRKLKNGDVVQIVTDKNRKGPSTDWLDFVKTRTARSHIDNYKNKNWTKFLPKFKK</sequence>
<dbReference type="InterPro" id="IPR033655">
    <property type="entry name" value="TGS_RelA/SpoT"/>
</dbReference>
<evidence type="ECO:0000259" key="4">
    <source>
        <dbReference type="PROSITE" id="PS51880"/>
    </source>
</evidence>
<dbReference type="CDD" id="cd01668">
    <property type="entry name" value="TGS_RSH"/>
    <property type="match status" value="1"/>
</dbReference>
<dbReference type="EMBL" id="MFGM01000007">
    <property type="protein sequence ID" value="OGF38181.1"/>
    <property type="molecule type" value="Genomic_DNA"/>
</dbReference>
<dbReference type="CDD" id="cd05399">
    <property type="entry name" value="NT_Rel-Spo_like"/>
    <property type="match status" value="1"/>
</dbReference>
<dbReference type="Pfam" id="PF13328">
    <property type="entry name" value="HD_4"/>
    <property type="match status" value="1"/>
</dbReference>
<dbReference type="Pfam" id="PF04607">
    <property type="entry name" value="RelA_SpoT"/>
    <property type="match status" value="1"/>
</dbReference>
<dbReference type="SMART" id="SM00471">
    <property type="entry name" value="HDc"/>
    <property type="match status" value="1"/>
</dbReference>
<feature type="domain" description="HD" evidence="3">
    <location>
        <begin position="44"/>
        <end position="142"/>
    </location>
</feature>
<comment type="similarity">
    <text evidence="2">Belongs to the relA/spoT family.</text>
</comment>
<proteinExistence type="inferred from homology"/>
<dbReference type="PROSITE" id="PS51831">
    <property type="entry name" value="HD"/>
    <property type="match status" value="1"/>
</dbReference>
<protein>
    <recommendedName>
        <fullName evidence="7">TGS domain-containing protein</fullName>
    </recommendedName>
</protein>
<dbReference type="SMART" id="SM00954">
    <property type="entry name" value="RelA_SpoT"/>
    <property type="match status" value="1"/>
</dbReference>
<dbReference type="Gene3D" id="3.10.20.30">
    <property type="match status" value="1"/>
</dbReference>
<comment type="pathway">
    <text evidence="1">Purine metabolism.</text>
</comment>
<evidence type="ECO:0000256" key="2">
    <source>
        <dbReference type="RuleBase" id="RU003847"/>
    </source>
</evidence>
<dbReference type="GO" id="GO:0005886">
    <property type="term" value="C:plasma membrane"/>
    <property type="evidence" value="ECO:0007669"/>
    <property type="project" value="TreeGrafter"/>
</dbReference>
<dbReference type="InterPro" id="IPR006674">
    <property type="entry name" value="HD_domain"/>
</dbReference>
<gene>
    <name evidence="5" type="ORF">A2482_04355</name>
</gene>
<dbReference type="NCBIfam" id="TIGR00691">
    <property type="entry name" value="spoT_relA"/>
    <property type="match status" value="1"/>
</dbReference>
<dbReference type="InterPro" id="IPR043519">
    <property type="entry name" value="NT_sf"/>
</dbReference>
<dbReference type="Gene3D" id="3.30.460.10">
    <property type="entry name" value="Beta Polymerase, domain 2"/>
    <property type="match status" value="1"/>
</dbReference>
<feature type="domain" description="TGS" evidence="4">
    <location>
        <begin position="381"/>
        <end position="442"/>
    </location>
</feature>
<dbReference type="InterPro" id="IPR007685">
    <property type="entry name" value="RelA_SpoT"/>
</dbReference>
<dbReference type="InterPro" id="IPR012676">
    <property type="entry name" value="TGS-like"/>
</dbReference>
<dbReference type="SUPFAM" id="SSF81301">
    <property type="entry name" value="Nucleotidyltransferase"/>
    <property type="match status" value="1"/>
</dbReference>
<dbReference type="Gene3D" id="1.10.3210.10">
    <property type="entry name" value="Hypothetical protein af1432"/>
    <property type="match status" value="1"/>
</dbReference>
<comment type="caution">
    <text evidence="5">The sequence shown here is derived from an EMBL/GenBank/DDBJ whole genome shotgun (WGS) entry which is preliminary data.</text>
</comment>
<dbReference type="SUPFAM" id="SSF81271">
    <property type="entry name" value="TGS-like"/>
    <property type="match status" value="1"/>
</dbReference>
<dbReference type="InterPro" id="IPR004811">
    <property type="entry name" value="RelA/Spo_fam"/>
</dbReference>
<comment type="function">
    <text evidence="2">In eubacteria ppGpp (guanosine 3'-diphosphate 5'-diphosphate) is a mediator of the stringent response that coordinates a variety of cellular activities in response to changes in nutritional abundance.</text>
</comment>
<dbReference type="PROSITE" id="PS51880">
    <property type="entry name" value="TGS"/>
    <property type="match status" value="1"/>
</dbReference>
<dbReference type="Pfam" id="PF02824">
    <property type="entry name" value="TGS"/>
    <property type="match status" value="1"/>
</dbReference>
<dbReference type="InterPro" id="IPR004095">
    <property type="entry name" value="TGS"/>
</dbReference>
<dbReference type="SUPFAM" id="SSF109604">
    <property type="entry name" value="HD-domain/PDEase-like"/>
    <property type="match status" value="1"/>
</dbReference>
<organism evidence="5 6">
    <name type="scientific">Candidatus Falkowbacteria bacterium RIFOXYC2_FULL_48_21</name>
    <dbReference type="NCBI Taxonomy" id="1798005"/>
    <lineage>
        <taxon>Bacteria</taxon>
        <taxon>Candidatus Falkowiibacteriota</taxon>
    </lineage>
</organism>
<dbReference type="PANTHER" id="PTHR21262:SF31">
    <property type="entry name" value="GTP PYROPHOSPHOKINASE"/>
    <property type="match status" value="1"/>
</dbReference>
<dbReference type="AlphaFoldDB" id="A0A1F5THZ4"/>
<dbReference type="PANTHER" id="PTHR21262">
    <property type="entry name" value="GUANOSINE-3',5'-BIS DIPHOSPHATE 3'-PYROPHOSPHOHYDROLASE"/>
    <property type="match status" value="1"/>
</dbReference>
<dbReference type="GO" id="GO:0015969">
    <property type="term" value="P:guanosine tetraphosphate metabolic process"/>
    <property type="evidence" value="ECO:0007669"/>
    <property type="project" value="InterPro"/>
</dbReference>
<dbReference type="FunFam" id="1.10.3210.10:FF:000001">
    <property type="entry name" value="GTP pyrophosphokinase RelA"/>
    <property type="match status" value="1"/>
</dbReference>
<dbReference type="Proteomes" id="UP000178656">
    <property type="component" value="Unassembled WGS sequence"/>
</dbReference>
<evidence type="ECO:0008006" key="7">
    <source>
        <dbReference type="Google" id="ProtNLM"/>
    </source>
</evidence>
<evidence type="ECO:0000259" key="3">
    <source>
        <dbReference type="PROSITE" id="PS51831"/>
    </source>
</evidence>
<evidence type="ECO:0000256" key="1">
    <source>
        <dbReference type="ARBA" id="ARBA00025704"/>
    </source>
</evidence>
<name>A0A1F5THZ4_9BACT</name>
<dbReference type="InterPro" id="IPR012675">
    <property type="entry name" value="Beta-grasp_dom_sf"/>
</dbReference>
<reference evidence="5 6" key="1">
    <citation type="journal article" date="2016" name="Nat. Commun.">
        <title>Thousands of microbial genomes shed light on interconnected biogeochemical processes in an aquifer system.</title>
        <authorList>
            <person name="Anantharaman K."/>
            <person name="Brown C.T."/>
            <person name="Hug L.A."/>
            <person name="Sharon I."/>
            <person name="Castelle C.J."/>
            <person name="Probst A.J."/>
            <person name="Thomas B.C."/>
            <person name="Singh A."/>
            <person name="Wilkins M.J."/>
            <person name="Karaoz U."/>
            <person name="Brodie E.L."/>
            <person name="Williams K.H."/>
            <person name="Hubbard S.S."/>
            <person name="Banfield J.F."/>
        </authorList>
    </citation>
    <scope>NUCLEOTIDE SEQUENCE [LARGE SCALE GENOMIC DNA]</scope>
</reference>
<dbReference type="FunFam" id="3.30.460.10:FF:000001">
    <property type="entry name" value="GTP pyrophosphokinase RelA"/>
    <property type="match status" value="1"/>
</dbReference>